<sequence>MTRNVLLVSLLLGVLTAAAFGEYPKCIEVYRFSIFDKCSGKAYTVTDRSTGSVYCCEENDRDPYLNTLADSHVKCECITKSEFCTAHPRSCFGDIPIAHYVTWLTHHPRQSGY</sequence>
<dbReference type="AlphaFoldDB" id="A0AAV4HXC2"/>
<evidence type="ECO:0000313" key="2">
    <source>
        <dbReference type="EMBL" id="GFS02582.1"/>
    </source>
</evidence>
<proteinExistence type="predicted"/>
<protein>
    <submittedName>
        <fullName evidence="2">Uncharacterized protein</fullName>
    </submittedName>
</protein>
<keyword evidence="3" id="KW-1185">Reference proteome</keyword>
<feature type="chain" id="PRO_5043506562" evidence="1">
    <location>
        <begin position="22"/>
        <end position="113"/>
    </location>
</feature>
<dbReference type="Proteomes" id="UP000762676">
    <property type="component" value="Unassembled WGS sequence"/>
</dbReference>
<accession>A0AAV4HXC2</accession>
<gene>
    <name evidence="2" type="ORF">ElyMa_001127200</name>
</gene>
<organism evidence="2 3">
    <name type="scientific">Elysia marginata</name>
    <dbReference type="NCBI Taxonomy" id="1093978"/>
    <lineage>
        <taxon>Eukaryota</taxon>
        <taxon>Metazoa</taxon>
        <taxon>Spiralia</taxon>
        <taxon>Lophotrochozoa</taxon>
        <taxon>Mollusca</taxon>
        <taxon>Gastropoda</taxon>
        <taxon>Heterobranchia</taxon>
        <taxon>Euthyneura</taxon>
        <taxon>Panpulmonata</taxon>
        <taxon>Sacoglossa</taxon>
        <taxon>Placobranchoidea</taxon>
        <taxon>Plakobranchidae</taxon>
        <taxon>Elysia</taxon>
    </lineage>
</organism>
<name>A0AAV4HXC2_9GAST</name>
<comment type="caution">
    <text evidence="2">The sequence shown here is derived from an EMBL/GenBank/DDBJ whole genome shotgun (WGS) entry which is preliminary data.</text>
</comment>
<evidence type="ECO:0000313" key="3">
    <source>
        <dbReference type="Proteomes" id="UP000762676"/>
    </source>
</evidence>
<feature type="signal peptide" evidence="1">
    <location>
        <begin position="1"/>
        <end position="21"/>
    </location>
</feature>
<evidence type="ECO:0000256" key="1">
    <source>
        <dbReference type="SAM" id="SignalP"/>
    </source>
</evidence>
<keyword evidence="1" id="KW-0732">Signal</keyword>
<reference evidence="2 3" key="1">
    <citation type="journal article" date="2021" name="Elife">
        <title>Chloroplast acquisition without the gene transfer in kleptoplastic sea slugs, Plakobranchus ocellatus.</title>
        <authorList>
            <person name="Maeda T."/>
            <person name="Takahashi S."/>
            <person name="Yoshida T."/>
            <person name="Shimamura S."/>
            <person name="Takaki Y."/>
            <person name="Nagai Y."/>
            <person name="Toyoda A."/>
            <person name="Suzuki Y."/>
            <person name="Arimoto A."/>
            <person name="Ishii H."/>
            <person name="Satoh N."/>
            <person name="Nishiyama T."/>
            <person name="Hasebe M."/>
            <person name="Maruyama T."/>
            <person name="Minagawa J."/>
            <person name="Obokata J."/>
            <person name="Shigenobu S."/>
        </authorList>
    </citation>
    <scope>NUCLEOTIDE SEQUENCE [LARGE SCALE GENOMIC DNA]</scope>
</reference>
<dbReference type="EMBL" id="BMAT01002240">
    <property type="protein sequence ID" value="GFS02582.1"/>
    <property type="molecule type" value="Genomic_DNA"/>
</dbReference>